<accession>A0A9X4BIJ3</accession>
<evidence type="ECO:0000256" key="1">
    <source>
        <dbReference type="SAM" id="Phobius"/>
    </source>
</evidence>
<reference evidence="2" key="1">
    <citation type="submission" date="2023-02" db="EMBL/GenBank/DDBJ databases">
        <title>Tahibacter soli sp. nov. isolated from soil.</title>
        <authorList>
            <person name="Baek J.H."/>
            <person name="Lee J.K."/>
            <person name="Choi D.G."/>
            <person name="Jeon C.O."/>
        </authorList>
    </citation>
    <scope>NUCLEOTIDE SEQUENCE</scope>
    <source>
        <strain evidence="2">BL</strain>
    </source>
</reference>
<dbReference type="EMBL" id="JAOVZO020000018">
    <property type="protein sequence ID" value="MDC8013678.1"/>
    <property type="molecule type" value="Genomic_DNA"/>
</dbReference>
<keyword evidence="1" id="KW-0472">Membrane</keyword>
<dbReference type="Proteomes" id="UP001139971">
    <property type="component" value="Unassembled WGS sequence"/>
</dbReference>
<name>A0A9X4BIJ3_9GAMM</name>
<keyword evidence="1" id="KW-1133">Transmembrane helix</keyword>
<gene>
    <name evidence="2" type="ORF">OD750_014140</name>
</gene>
<protein>
    <recommendedName>
        <fullName evidence="4">DUF3619 family protein</fullName>
    </recommendedName>
</protein>
<evidence type="ECO:0008006" key="4">
    <source>
        <dbReference type="Google" id="ProtNLM"/>
    </source>
</evidence>
<keyword evidence="3" id="KW-1185">Reference proteome</keyword>
<organism evidence="2 3">
    <name type="scientific">Tahibacter soli</name>
    <dbReference type="NCBI Taxonomy" id="2983605"/>
    <lineage>
        <taxon>Bacteria</taxon>
        <taxon>Pseudomonadati</taxon>
        <taxon>Pseudomonadota</taxon>
        <taxon>Gammaproteobacteria</taxon>
        <taxon>Lysobacterales</taxon>
        <taxon>Rhodanobacteraceae</taxon>
        <taxon>Tahibacter</taxon>
    </lineage>
</organism>
<keyword evidence="1" id="KW-0812">Transmembrane</keyword>
<evidence type="ECO:0000313" key="3">
    <source>
        <dbReference type="Proteomes" id="UP001139971"/>
    </source>
</evidence>
<evidence type="ECO:0000313" key="2">
    <source>
        <dbReference type="EMBL" id="MDC8013678.1"/>
    </source>
</evidence>
<dbReference type="RefSeq" id="WP_263542371.1">
    <property type="nucleotide sequence ID" value="NZ_JAOVZO020000018.1"/>
</dbReference>
<sequence>MNARDDRRDDAPPEWTAQARELLDASADALDGATASRLNRARQRALAARARPARRWWLPAGAATMASVLLALVVVNPLTRPAPEPAIAVPALAAGGADDAELIVADDNLELAQDLEFYAWLDAEDEHNG</sequence>
<comment type="caution">
    <text evidence="2">The sequence shown here is derived from an EMBL/GenBank/DDBJ whole genome shotgun (WGS) entry which is preliminary data.</text>
</comment>
<dbReference type="AlphaFoldDB" id="A0A9X4BIJ3"/>
<proteinExistence type="predicted"/>
<feature type="transmembrane region" description="Helical" evidence="1">
    <location>
        <begin position="56"/>
        <end position="75"/>
    </location>
</feature>